<dbReference type="PANTHER" id="PTHR23354">
    <property type="entry name" value="NUCLEOLAR PROTEIN 7/ESTROGEN RECEPTOR COACTIVATOR-RELATED"/>
    <property type="match status" value="1"/>
</dbReference>
<feature type="domain" description="TLDc" evidence="1">
    <location>
        <begin position="1"/>
        <end position="120"/>
    </location>
</feature>
<dbReference type="EMBL" id="JAIWYP010000001">
    <property type="protein sequence ID" value="KAH3892852.1"/>
    <property type="molecule type" value="Genomic_DNA"/>
</dbReference>
<dbReference type="Proteomes" id="UP000828390">
    <property type="component" value="Unassembled WGS sequence"/>
</dbReference>
<accession>A0A9D4NAM7</accession>
<gene>
    <name evidence="2" type="ORF">DPMN_016985</name>
</gene>
<dbReference type="InterPro" id="IPR006571">
    <property type="entry name" value="TLDc_dom"/>
</dbReference>
<dbReference type="AlphaFoldDB" id="A0A9D4NAM7"/>
<reference evidence="2" key="2">
    <citation type="submission" date="2020-11" db="EMBL/GenBank/DDBJ databases">
        <authorList>
            <person name="McCartney M.A."/>
            <person name="Auch B."/>
            <person name="Kono T."/>
            <person name="Mallez S."/>
            <person name="Becker A."/>
            <person name="Gohl D.M."/>
            <person name="Silverstein K.A.T."/>
            <person name="Koren S."/>
            <person name="Bechman K.B."/>
            <person name="Herman A."/>
            <person name="Abrahante J.E."/>
            <person name="Garbe J."/>
        </authorList>
    </citation>
    <scope>NUCLEOTIDE SEQUENCE</scope>
    <source>
        <strain evidence="2">Duluth1</strain>
        <tissue evidence="2">Whole animal</tissue>
    </source>
</reference>
<keyword evidence="3" id="KW-1185">Reference proteome</keyword>
<dbReference type="PROSITE" id="PS51886">
    <property type="entry name" value="TLDC"/>
    <property type="match status" value="1"/>
</dbReference>
<organism evidence="2 3">
    <name type="scientific">Dreissena polymorpha</name>
    <name type="common">Zebra mussel</name>
    <name type="synonym">Mytilus polymorpha</name>
    <dbReference type="NCBI Taxonomy" id="45954"/>
    <lineage>
        <taxon>Eukaryota</taxon>
        <taxon>Metazoa</taxon>
        <taxon>Spiralia</taxon>
        <taxon>Lophotrochozoa</taxon>
        <taxon>Mollusca</taxon>
        <taxon>Bivalvia</taxon>
        <taxon>Autobranchia</taxon>
        <taxon>Heteroconchia</taxon>
        <taxon>Euheterodonta</taxon>
        <taxon>Imparidentia</taxon>
        <taxon>Neoheterodontei</taxon>
        <taxon>Myida</taxon>
        <taxon>Dreissenoidea</taxon>
        <taxon>Dreissenidae</taxon>
        <taxon>Dreissena</taxon>
    </lineage>
</organism>
<evidence type="ECO:0000259" key="1">
    <source>
        <dbReference type="PROSITE" id="PS51886"/>
    </source>
</evidence>
<dbReference type="Pfam" id="PF07534">
    <property type="entry name" value="TLD"/>
    <property type="match status" value="1"/>
</dbReference>
<sequence>MTLQLMDNYMDQLESWICTGPKIFSLLYKITRDGCNATTFHHKCDNQGPTVTVLYNQQGSVYGGYASESWTSSNKYIQDANAFIFQLRYSGSNKPTKFPNKKYKYWKWFVWRFYVWTNFW</sequence>
<comment type="caution">
    <text evidence="2">The sequence shown here is derived from an EMBL/GenBank/DDBJ whole genome shotgun (WGS) entry which is preliminary data.</text>
</comment>
<reference evidence="2" key="1">
    <citation type="journal article" date="2019" name="bioRxiv">
        <title>The Genome of the Zebra Mussel, Dreissena polymorpha: A Resource for Invasive Species Research.</title>
        <authorList>
            <person name="McCartney M.A."/>
            <person name="Auch B."/>
            <person name="Kono T."/>
            <person name="Mallez S."/>
            <person name="Zhang Y."/>
            <person name="Obille A."/>
            <person name="Becker A."/>
            <person name="Abrahante J.E."/>
            <person name="Garbe J."/>
            <person name="Badalamenti J.P."/>
            <person name="Herman A."/>
            <person name="Mangelson H."/>
            <person name="Liachko I."/>
            <person name="Sullivan S."/>
            <person name="Sone E.D."/>
            <person name="Koren S."/>
            <person name="Silverstein K.A.T."/>
            <person name="Beckman K.B."/>
            <person name="Gohl D.M."/>
        </authorList>
    </citation>
    <scope>NUCLEOTIDE SEQUENCE</scope>
    <source>
        <strain evidence="2">Duluth1</strain>
        <tissue evidence="2">Whole animal</tissue>
    </source>
</reference>
<evidence type="ECO:0000313" key="3">
    <source>
        <dbReference type="Proteomes" id="UP000828390"/>
    </source>
</evidence>
<evidence type="ECO:0000313" key="2">
    <source>
        <dbReference type="EMBL" id="KAH3892852.1"/>
    </source>
</evidence>
<protein>
    <recommendedName>
        <fullName evidence="1">TLDc domain-containing protein</fullName>
    </recommendedName>
</protein>
<proteinExistence type="predicted"/>
<name>A0A9D4NAM7_DREPO</name>